<dbReference type="InterPro" id="IPR008699">
    <property type="entry name" value="NDUFB8"/>
</dbReference>
<evidence type="ECO:0000313" key="1">
    <source>
        <dbReference type="EMBL" id="TPX54715.1"/>
    </source>
</evidence>
<dbReference type="GO" id="GO:0005739">
    <property type="term" value="C:mitochondrion"/>
    <property type="evidence" value="ECO:0007669"/>
    <property type="project" value="InterPro"/>
</dbReference>
<dbReference type="Proteomes" id="UP000318582">
    <property type="component" value="Unassembled WGS sequence"/>
</dbReference>
<sequence>MHLLARAATCASRKGIFASGSRVGIQVVRNYGYNSDNRAPADRKAPVAAELWSAQQNGHKAAPAIPPQDPDAFLQHPLYTPPAPVDTGLGPVVAPLKWPEYDQSMPSSEESGLPSPPNWHDRGFDVPELAPIGDYPHVRPQFAQLRDPFKYWDQQGRRDYGEILYDHENFTEIFSIGPEVHWKEPAKHSLQLLAIIAGMGACVHWWDPEKNAWFAEKDYPYNGLRVELGGDPNDENDTYTQANLYKI</sequence>
<protein>
    <recommendedName>
        <fullName evidence="3">NADH dehydrogenase [ubiquinone] 1 beta subcomplex subunit 8, mitochondrial</fullName>
    </recommendedName>
</protein>
<proteinExistence type="predicted"/>
<dbReference type="STRING" id="109895.A0A507DU08"/>
<keyword evidence="2" id="KW-1185">Reference proteome</keyword>
<dbReference type="PANTHER" id="PTHR12840">
    <property type="entry name" value="NADH-UBIQUINONE OXIDOREDUCTASE ASHI SUBUNIT"/>
    <property type="match status" value="1"/>
</dbReference>
<evidence type="ECO:0000313" key="2">
    <source>
        <dbReference type="Proteomes" id="UP000318582"/>
    </source>
</evidence>
<gene>
    <name evidence="1" type="ORF">PhCBS80983_g05820</name>
</gene>
<name>A0A507DU08_9FUNG</name>
<dbReference type="Pfam" id="PF05821">
    <property type="entry name" value="NDUF_B8"/>
    <property type="match status" value="1"/>
</dbReference>
<comment type="caution">
    <text evidence="1">The sequence shown here is derived from an EMBL/GenBank/DDBJ whole genome shotgun (WGS) entry which is preliminary data.</text>
</comment>
<reference evidence="1 2" key="1">
    <citation type="journal article" date="2019" name="Sci. Rep.">
        <title>Comparative genomics of chytrid fungi reveal insights into the obligate biotrophic and pathogenic lifestyle of Synchytrium endobioticum.</title>
        <authorList>
            <person name="van de Vossenberg B.T.L.H."/>
            <person name="Warris S."/>
            <person name="Nguyen H.D.T."/>
            <person name="van Gent-Pelzer M.P.E."/>
            <person name="Joly D.L."/>
            <person name="van de Geest H.C."/>
            <person name="Bonants P.J.M."/>
            <person name="Smith D.S."/>
            <person name="Levesque C.A."/>
            <person name="van der Lee T.A.J."/>
        </authorList>
    </citation>
    <scope>NUCLEOTIDE SEQUENCE [LARGE SCALE GENOMIC DNA]</scope>
    <source>
        <strain evidence="1 2">CBS 809.83</strain>
    </source>
</reference>
<dbReference type="PANTHER" id="PTHR12840:SF1">
    <property type="entry name" value="NADH DEHYDROGENASE [UBIQUINONE] 1 BETA SUBCOMPLEX SUBUNIT 8, MITOCHONDRIAL"/>
    <property type="match status" value="1"/>
</dbReference>
<dbReference type="AlphaFoldDB" id="A0A507DU08"/>
<evidence type="ECO:0008006" key="3">
    <source>
        <dbReference type="Google" id="ProtNLM"/>
    </source>
</evidence>
<dbReference type="EMBL" id="QEAQ01000144">
    <property type="protein sequence ID" value="TPX54715.1"/>
    <property type="molecule type" value="Genomic_DNA"/>
</dbReference>
<organism evidence="1 2">
    <name type="scientific">Powellomyces hirtus</name>
    <dbReference type="NCBI Taxonomy" id="109895"/>
    <lineage>
        <taxon>Eukaryota</taxon>
        <taxon>Fungi</taxon>
        <taxon>Fungi incertae sedis</taxon>
        <taxon>Chytridiomycota</taxon>
        <taxon>Chytridiomycota incertae sedis</taxon>
        <taxon>Chytridiomycetes</taxon>
        <taxon>Spizellomycetales</taxon>
        <taxon>Powellomycetaceae</taxon>
        <taxon>Powellomyces</taxon>
    </lineage>
</organism>
<accession>A0A507DU08</accession>